<sequence length="279" mass="31788">EKTLTRRKLQPHFLDVVRISVGNNSRNVLQQGESRVSAFPIIFANSKFSFGAVAADTSTSIVARARPAEKPITPLSVYTGSRLYARPRNVFPLRPRMQRETRSYPRRSGRPAFGEKLPKKPRVADTPSVVKRDRISGRPAARMGAGGGIVVVIVVVVPRWMVRLFASHRCLLDGGACATFTWLHNQGTFVRASERGELGKWENHTILRCLHHRAVVERTSSNSIMTLVGMLKFNRVSILSPVYRRKYWRYFDTLDGLFQKITHPEYRYHSFISYMKKTS</sequence>
<keyword evidence="2" id="KW-0812">Transmembrane</keyword>
<dbReference type="STRING" id="64791.A0A151XCN1"/>
<evidence type="ECO:0000256" key="1">
    <source>
        <dbReference type="SAM" id="MobiDB-lite"/>
    </source>
</evidence>
<name>A0A151XCN1_9HYME</name>
<feature type="non-terminal residue" evidence="3">
    <location>
        <position position="1"/>
    </location>
</feature>
<dbReference type="Proteomes" id="UP000075809">
    <property type="component" value="Unassembled WGS sequence"/>
</dbReference>
<proteinExistence type="predicted"/>
<dbReference type="AlphaFoldDB" id="A0A151XCN1"/>
<feature type="transmembrane region" description="Helical" evidence="2">
    <location>
        <begin position="140"/>
        <end position="161"/>
    </location>
</feature>
<keyword evidence="4" id="KW-1185">Reference proteome</keyword>
<accession>A0A151XCN1</accession>
<dbReference type="EMBL" id="KQ982314">
    <property type="protein sequence ID" value="KYQ58099.1"/>
    <property type="molecule type" value="Genomic_DNA"/>
</dbReference>
<feature type="region of interest" description="Disordered" evidence="1">
    <location>
        <begin position="99"/>
        <end position="129"/>
    </location>
</feature>
<keyword evidence="2" id="KW-1133">Transmembrane helix</keyword>
<evidence type="ECO:0000256" key="2">
    <source>
        <dbReference type="SAM" id="Phobius"/>
    </source>
</evidence>
<gene>
    <name evidence="3" type="ORF">ALC60_03151</name>
</gene>
<reference evidence="3 4" key="1">
    <citation type="submission" date="2015-09" db="EMBL/GenBank/DDBJ databases">
        <title>Trachymyrmex zeteki WGS genome.</title>
        <authorList>
            <person name="Nygaard S."/>
            <person name="Hu H."/>
            <person name="Boomsma J."/>
            <person name="Zhang G."/>
        </authorList>
    </citation>
    <scope>NUCLEOTIDE SEQUENCE [LARGE SCALE GENOMIC DNA]</scope>
    <source>
        <strain evidence="3">Tzet28-1</strain>
        <tissue evidence="3">Whole body</tissue>
    </source>
</reference>
<evidence type="ECO:0000313" key="3">
    <source>
        <dbReference type="EMBL" id="KYQ58099.1"/>
    </source>
</evidence>
<protein>
    <submittedName>
        <fullName evidence="3">Uncharacterized protein</fullName>
    </submittedName>
</protein>
<keyword evidence="2" id="KW-0472">Membrane</keyword>
<evidence type="ECO:0000313" key="4">
    <source>
        <dbReference type="Proteomes" id="UP000075809"/>
    </source>
</evidence>
<organism evidence="3 4">
    <name type="scientific">Mycetomoellerius zeteki</name>
    <dbReference type="NCBI Taxonomy" id="64791"/>
    <lineage>
        <taxon>Eukaryota</taxon>
        <taxon>Metazoa</taxon>
        <taxon>Ecdysozoa</taxon>
        <taxon>Arthropoda</taxon>
        <taxon>Hexapoda</taxon>
        <taxon>Insecta</taxon>
        <taxon>Pterygota</taxon>
        <taxon>Neoptera</taxon>
        <taxon>Endopterygota</taxon>
        <taxon>Hymenoptera</taxon>
        <taxon>Apocrita</taxon>
        <taxon>Aculeata</taxon>
        <taxon>Formicoidea</taxon>
        <taxon>Formicidae</taxon>
        <taxon>Myrmicinae</taxon>
        <taxon>Mycetomoellerius</taxon>
    </lineage>
</organism>